<proteinExistence type="predicted"/>
<dbReference type="GO" id="GO:0005886">
    <property type="term" value="C:plasma membrane"/>
    <property type="evidence" value="ECO:0007669"/>
    <property type="project" value="UniProtKB-SubCell"/>
</dbReference>
<reference evidence="10 11" key="1">
    <citation type="submission" date="2018-10" db="EMBL/GenBank/DDBJ databases">
        <title>The genome of Streptomyces dangxiongensis Z022.</title>
        <authorList>
            <person name="Zhang B."/>
        </authorList>
    </citation>
    <scope>NUCLEOTIDE SEQUENCE [LARGE SCALE GENOMIC DNA]</scope>
    <source>
        <strain evidence="10 11">Z022</strain>
    </source>
</reference>
<evidence type="ECO:0000313" key="10">
    <source>
        <dbReference type="EMBL" id="AYN40306.1"/>
    </source>
</evidence>
<comment type="subcellular location">
    <subcellularLocation>
        <location evidence="1">Cell membrane</location>
    </subcellularLocation>
</comment>
<organism evidence="10 11">
    <name type="scientific">Streptomyces dangxiongensis</name>
    <dbReference type="NCBI Taxonomy" id="1442032"/>
    <lineage>
        <taxon>Bacteria</taxon>
        <taxon>Bacillati</taxon>
        <taxon>Actinomycetota</taxon>
        <taxon>Actinomycetes</taxon>
        <taxon>Kitasatosporales</taxon>
        <taxon>Streptomycetaceae</taxon>
        <taxon>Streptomyces</taxon>
    </lineage>
</organism>
<evidence type="ECO:0000256" key="5">
    <source>
        <dbReference type="ARBA" id="ARBA00022989"/>
    </source>
</evidence>
<keyword evidence="11" id="KW-1185">Reference proteome</keyword>
<evidence type="ECO:0000256" key="8">
    <source>
        <dbReference type="SAM" id="Phobius"/>
    </source>
</evidence>
<evidence type="ECO:0000256" key="2">
    <source>
        <dbReference type="ARBA" id="ARBA00022475"/>
    </source>
</evidence>
<feature type="transmembrane region" description="Helical" evidence="8">
    <location>
        <begin position="61"/>
        <end position="78"/>
    </location>
</feature>
<keyword evidence="6" id="KW-0051">Antiviral defense</keyword>
<dbReference type="GO" id="GO:0051607">
    <property type="term" value="P:defense response to virus"/>
    <property type="evidence" value="ECO:0007669"/>
    <property type="project" value="UniProtKB-KW"/>
</dbReference>
<keyword evidence="7 8" id="KW-0472">Membrane</keyword>
<evidence type="ECO:0000256" key="1">
    <source>
        <dbReference type="ARBA" id="ARBA00004236"/>
    </source>
</evidence>
<feature type="domain" description="Pycsar effector protein" evidence="9">
    <location>
        <begin position="43"/>
        <end position="186"/>
    </location>
</feature>
<name>A0A3G2JD98_9ACTN</name>
<dbReference type="Proteomes" id="UP000268329">
    <property type="component" value="Chromosome"/>
</dbReference>
<dbReference type="GO" id="GO:0000166">
    <property type="term" value="F:nucleotide binding"/>
    <property type="evidence" value="ECO:0007669"/>
    <property type="project" value="UniProtKB-KW"/>
</dbReference>
<keyword evidence="3 8" id="KW-0812">Transmembrane</keyword>
<feature type="transmembrane region" description="Helical" evidence="8">
    <location>
        <begin position="84"/>
        <end position="105"/>
    </location>
</feature>
<dbReference type="InterPro" id="IPR043760">
    <property type="entry name" value="PycTM_dom"/>
</dbReference>
<keyword evidence="4" id="KW-0547">Nucleotide-binding</keyword>
<dbReference type="EMBL" id="CP033073">
    <property type="protein sequence ID" value="AYN40306.1"/>
    <property type="molecule type" value="Genomic_DNA"/>
</dbReference>
<dbReference type="Pfam" id="PF18967">
    <property type="entry name" value="PycTM"/>
    <property type="match status" value="1"/>
</dbReference>
<evidence type="ECO:0000256" key="4">
    <source>
        <dbReference type="ARBA" id="ARBA00022741"/>
    </source>
</evidence>
<evidence type="ECO:0000256" key="7">
    <source>
        <dbReference type="ARBA" id="ARBA00023136"/>
    </source>
</evidence>
<gene>
    <name evidence="10" type="ORF">D9753_16870</name>
</gene>
<evidence type="ECO:0000259" key="9">
    <source>
        <dbReference type="Pfam" id="PF18967"/>
    </source>
</evidence>
<accession>A0A3G2JD98</accession>
<sequence length="188" mass="20307">MTGAAAPPSPYRHRQLHRTIRHRHRRTGVRVPDAGGPETVAAMERFMTANRTEIGRADTKAAVLLGVTGAVLGAFVGVSPSPAILRWSAVVTSLLAVLCFVCAIMPRHRTDSRYDAAGPAYFGHITAGMGSQRLSRAFERASRDPAGPLLASLLVTSDIIRKKYRWVERGTFLLVAALPQFAAALYTA</sequence>
<feature type="transmembrane region" description="Helical" evidence="8">
    <location>
        <begin position="170"/>
        <end position="187"/>
    </location>
</feature>
<dbReference type="KEGG" id="sdd:D9753_16870"/>
<keyword evidence="2" id="KW-1003">Cell membrane</keyword>
<evidence type="ECO:0000313" key="11">
    <source>
        <dbReference type="Proteomes" id="UP000268329"/>
    </source>
</evidence>
<dbReference type="OrthoDB" id="4269758at2"/>
<dbReference type="AlphaFoldDB" id="A0A3G2JD98"/>
<evidence type="ECO:0000256" key="3">
    <source>
        <dbReference type="ARBA" id="ARBA00022692"/>
    </source>
</evidence>
<protein>
    <recommendedName>
        <fullName evidence="9">Pycsar effector protein domain-containing protein</fullName>
    </recommendedName>
</protein>
<evidence type="ECO:0000256" key="6">
    <source>
        <dbReference type="ARBA" id="ARBA00023118"/>
    </source>
</evidence>
<keyword evidence="5 8" id="KW-1133">Transmembrane helix</keyword>